<dbReference type="AlphaFoldDB" id="A0AB37E978"/>
<gene>
    <name evidence="3" type="ORF">GYM46_14135</name>
</gene>
<accession>A0AB37E978</accession>
<dbReference type="Gene3D" id="3.30.930.30">
    <property type="match status" value="1"/>
</dbReference>
<feature type="region of interest" description="Disordered" evidence="1">
    <location>
        <begin position="310"/>
        <end position="338"/>
    </location>
</feature>
<evidence type="ECO:0000256" key="1">
    <source>
        <dbReference type="SAM" id="MobiDB-lite"/>
    </source>
</evidence>
<evidence type="ECO:0000313" key="3">
    <source>
        <dbReference type="EMBL" id="QIH73990.1"/>
    </source>
</evidence>
<dbReference type="Pfam" id="PF03432">
    <property type="entry name" value="Relaxase"/>
    <property type="match status" value="1"/>
</dbReference>
<dbReference type="KEGG" id="bmed:GYM46_14135"/>
<dbReference type="InterPro" id="IPR005094">
    <property type="entry name" value="Endonuclease_MobA/VirD2"/>
</dbReference>
<evidence type="ECO:0000259" key="2">
    <source>
        <dbReference type="Pfam" id="PF03432"/>
    </source>
</evidence>
<proteinExistence type="predicted"/>
<feature type="domain" description="MobA/VirD2-like nuclease" evidence="2">
    <location>
        <begin position="110"/>
        <end position="209"/>
    </location>
</feature>
<organism evidence="3 4">
    <name type="scientific">Brevundimonas mediterranea</name>
    <dbReference type="NCBI Taxonomy" id="74329"/>
    <lineage>
        <taxon>Bacteria</taxon>
        <taxon>Pseudomonadati</taxon>
        <taxon>Pseudomonadota</taxon>
        <taxon>Alphaproteobacteria</taxon>
        <taxon>Caulobacterales</taxon>
        <taxon>Caulobacteraceae</taxon>
        <taxon>Brevundimonas</taxon>
    </lineage>
</organism>
<sequence>MAEGRVTEFYVLRGFEEALRPPVDVRRARITPAVLGKAGMRGEGEAAARVARLARRVPEVMVKITGRTRDAGHLKAHLDYISRNGALDLEGPDGERLKGARDVAGLSRDWAEEAAMEPGRRCNSPLSLSIILSMPAGVQPTRVRDAARAFAVATFGERFAYVFALHDEGRHPHVHLTVRALGREGERLNPRKADLQAWREGFARALRDRGVEAEATPRRARAVTRKAERGPVRRMRERYLAGRGPLPRVLEAAYRQALRDDARPTPWRAAIRARELAIRRALVAESLRLQRSGKVEDRVLGALVERFTRSRREPETREESLVRRRTDPVRDDRRDRER</sequence>
<dbReference type="Proteomes" id="UP000501325">
    <property type="component" value="Chromosome"/>
</dbReference>
<name>A0AB37E978_9CAUL</name>
<dbReference type="EMBL" id="CP048751">
    <property type="protein sequence ID" value="QIH73990.1"/>
    <property type="molecule type" value="Genomic_DNA"/>
</dbReference>
<reference evidence="3 4" key="1">
    <citation type="submission" date="2020-01" db="EMBL/GenBank/DDBJ databases">
        <authorList>
            <person name="Wang S."/>
        </authorList>
    </citation>
    <scope>NUCLEOTIDE SEQUENCE [LARGE SCALE GENOMIC DNA]</scope>
    <source>
        <strain evidence="3 4">D151-2-6</strain>
    </source>
</reference>
<protein>
    <submittedName>
        <fullName evidence="3">Relaxase/mobilization nuclease domain-containing protein</fullName>
    </submittedName>
</protein>
<evidence type="ECO:0000313" key="4">
    <source>
        <dbReference type="Proteomes" id="UP000501325"/>
    </source>
</evidence>